<organism evidence="8 9">
    <name type="scientific">Laodelphax striatellus</name>
    <name type="common">Small brown planthopper</name>
    <name type="synonym">Delphax striatella</name>
    <dbReference type="NCBI Taxonomy" id="195883"/>
    <lineage>
        <taxon>Eukaryota</taxon>
        <taxon>Metazoa</taxon>
        <taxon>Ecdysozoa</taxon>
        <taxon>Arthropoda</taxon>
        <taxon>Hexapoda</taxon>
        <taxon>Insecta</taxon>
        <taxon>Pterygota</taxon>
        <taxon>Neoptera</taxon>
        <taxon>Paraneoptera</taxon>
        <taxon>Hemiptera</taxon>
        <taxon>Auchenorrhyncha</taxon>
        <taxon>Fulgoroidea</taxon>
        <taxon>Delphacidae</taxon>
        <taxon>Criomorphinae</taxon>
        <taxon>Laodelphax</taxon>
    </lineage>
</organism>
<evidence type="ECO:0008006" key="10">
    <source>
        <dbReference type="Google" id="ProtNLM"/>
    </source>
</evidence>
<evidence type="ECO:0000259" key="6">
    <source>
        <dbReference type="Pfam" id="PF23702"/>
    </source>
</evidence>
<dbReference type="FunCoup" id="A0A482XTJ3">
    <property type="interactions" value="1962"/>
</dbReference>
<dbReference type="PANTHER" id="PTHR23346">
    <property type="entry name" value="TRANSLATIONAL ACTIVATOR GCN1-RELATED"/>
    <property type="match status" value="1"/>
</dbReference>
<dbReference type="GO" id="GO:0060090">
    <property type="term" value="F:molecular adaptor activity"/>
    <property type="evidence" value="ECO:0007669"/>
    <property type="project" value="InterPro"/>
</dbReference>
<dbReference type="InterPro" id="IPR011989">
    <property type="entry name" value="ARM-like"/>
</dbReference>
<comment type="caution">
    <text evidence="8">The sequence shown here is derived from an EMBL/GenBank/DDBJ whole genome shotgun (WGS) entry which is preliminary data.</text>
</comment>
<dbReference type="Gene3D" id="1.25.10.10">
    <property type="entry name" value="Leucine-rich Repeat Variant"/>
    <property type="match status" value="3"/>
</dbReference>
<dbReference type="GO" id="GO:0000502">
    <property type="term" value="C:proteasome complex"/>
    <property type="evidence" value="ECO:0007669"/>
    <property type="project" value="UniProtKB-KW"/>
</dbReference>
<keyword evidence="9" id="KW-1185">Reference proteome</keyword>
<dbReference type="Pfam" id="PF24492">
    <property type="entry name" value="HEAT_ECM29"/>
    <property type="match status" value="1"/>
</dbReference>
<evidence type="ECO:0000256" key="2">
    <source>
        <dbReference type="ARBA" id="ARBA00022490"/>
    </source>
</evidence>
<dbReference type="OrthoDB" id="16066at2759"/>
<keyword evidence="2" id="KW-0963">Cytoplasm</keyword>
<dbReference type="InParanoid" id="A0A482XTJ3"/>
<proteinExistence type="predicted"/>
<dbReference type="Pfam" id="PF23702">
    <property type="entry name" value="ARM_ECM29"/>
    <property type="match status" value="1"/>
</dbReference>
<dbReference type="GO" id="GO:0036503">
    <property type="term" value="P:ERAD pathway"/>
    <property type="evidence" value="ECO:0007669"/>
    <property type="project" value="TreeGrafter"/>
</dbReference>
<keyword evidence="3" id="KW-0677">Repeat</keyword>
<protein>
    <recommendedName>
        <fullName evidence="10">TOG domain-containing protein</fullName>
    </recommendedName>
</protein>
<keyword evidence="4" id="KW-0647">Proteasome</keyword>
<dbReference type="PANTHER" id="PTHR23346:SF19">
    <property type="entry name" value="PROTEASOME ADAPTER AND SCAFFOLD PROTEIN ECM29"/>
    <property type="match status" value="1"/>
</dbReference>
<dbReference type="GO" id="GO:0005737">
    <property type="term" value="C:cytoplasm"/>
    <property type="evidence" value="ECO:0007669"/>
    <property type="project" value="UniProtKB-SubCell"/>
</dbReference>
<evidence type="ECO:0000313" key="8">
    <source>
        <dbReference type="EMBL" id="RZF49156.1"/>
    </source>
</evidence>
<dbReference type="STRING" id="195883.A0A482XTJ3"/>
<feature type="domain" description="Proteasome component Ecm29 N-terminal" evidence="5">
    <location>
        <begin position="11"/>
        <end position="478"/>
    </location>
</feature>
<dbReference type="SUPFAM" id="SSF48371">
    <property type="entry name" value="ARM repeat"/>
    <property type="match status" value="3"/>
</dbReference>
<sequence>MSSADEELELLERVFFRICSGSDDNLESSVCKFLTPVLLKIASPHEAVRSKVTELCVHISKRLKSRPLIQLPVEALLEQFMDPSTPSVISNVSLIYLKMGYQRLPPSKQAELIPKIVSSLDKKSQEHSDILVMLVVGALGHVQWPRDPAMCVNHIAPNEKPKLLLEALLDVLLMPYGWKNQTFEAPPGLSVYALKRIVGNLDFEKVPLEKVKQSALKCVTSGMYKPEEILCHLVASSADQWSSVSTIANNELDIFLRSGLDWSNATMLLPLYQLYLGVPNSDSDKSRAPADLRLKLKILPQMAKARGKGIIWPICIKVVFDALYGETNVNIATKLISLGLNFCSVMIEQSDAANLRAVARILLDSGLQQLVPLLKGSPLQEKIYQIIGQLVLKVPDLVKNDLTLLSRLFNIISQEEDKQIQVVVRETLVSMVSAYSASDLLLAFLATQVKAPSYFTRLVALRYLSSVFPADHMDARFWILTTTGDVMQEVATQGLKALYGPGFRPGTKWKPIPSQALTLPDFSKMSIVVQDKIDQKKSNPSSRVTVNKVSLPFDVATYTHVMAYLRLCLMHAAEIELAKDQDYSVIDTAAPIGKYLRKNLIRDSKPDDSITAYLNMNFELLEAQPGVVPLHCILECCGSTPEVFVPMYVSKMILVKNLLKSSQGEIRELSAMLYAVLIAHGCEQMEFETEFQSLIDILDSGGKDLEHLHGCLLALGSAIDRCYIGQRITKDWPLLKKSVFAALPYLEHSHHMLVGASCNAIALISHSVLLPLEDVETSQSMKSSSVGRMDVLKKLLAIAKNPSYPFQVVEEAYGAIGYLCLNQEFSYRDFVLNSFIESAKETKAVDVHICVGKVLVNCVLGPASSAARNAWLQTSDEFTPPPALVKDANKMIDDSLNLLLEKTLPMPHPNSRQACCIWLFALLKNCISQEAVKNRLISIQTAFFDLLSENNDVVQDVASKGLAMVYESGSEEMRQQLIKMLVDQLTQGRRTVAQVTQDTEIFEKGALGTTPTGENLSTYRELCSLASDLNQPDLIYKFMHLANHNATWTSKMGAAFGFSTIAAAAGKQLGEHKGKIIPKLYRYQFDPTPKVQNSMAAIWQALVPESTKTVDLYHKEIFQDLIQNLTSGQWRVRISCCLALSDFLVTGGKRVFQDCIDMMPELWAQLFRVMDDVHDGTRQAATNTMKTVSKLCIQCCENKDGKSGELMLKTLLPMLLSSINNQVRAVRAVSIKTISLLVKSAGVLLKPHLSKLIPTLLETTGELHESLFTQNVNDSQTEGLMDNVGSLVIKSHHSMETVTKCVHFIDGEVLSEMLPRLVELLKTSGNFASRVATANFLTLLCHHLTVDKLQPHVGKLLGVLVTGLSDKNRTVRRTYAGCIGQLAKAAKDSSLDKLVVKLKTIYLEKEDDNIRQAVGLAFHSLVQNHQEETKARAETILPLVFFAMHTKTDKNAAAPLSDENVWEDMWLEISGGTDGLLKYVDDVLQLLEDTLQSSSWPVRAQSARAIKTIAEKIGKSIDQTKQDRVVDLLVQALQGRTWDGKEHILTALATFCTNSPTLKNSNKVDIITRDVLKECKKSNLAYRKQALITIGVIVEALNVDKFEEIYILVEEILGKGFEKGEDSMDDGDDDNKKENTALREAAFETLGKAWPQNEKTQAQYREKVIVQCVSCLQCNTRSVQVCIMSSVINYIDKLTLLSGKSLNDNESKELKVILSHIMEALSYSLSIPKHTRLRKEALNVMITLVKRLKEMEWKEDLKKIGKIFSDLAFDLTQDNSPEVKTRVIDIKDFFKNLE</sequence>
<gene>
    <name evidence="8" type="ORF">LSTR_LSTR008442</name>
</gene>
<dbReference type="GO" id="GO:0043248">
    <property type="term" value="P:proteasome assembly"/>
    <property type="evidence" value="ECO:0007669"/>
    <property type="project" value="InterPro"/>
</dbReference>
<evidence type="ECO:0000256" key="3">
    <source>
        <dbReference type="ARBA" id="ARBA00022737"/>
    </source>
</evidence>
<feature type="domain" description="Proteasome adapter and scaffold protein ECM29 HEAT-repeat" evidence="7">
    <location>
        <begin position="1245"/>
        <end position="1403"/>
    </location>
</feature>
<dbReference type="Pfam" id="PF23731">
    <property type="entry name" value="ARM_ECM29_C"/>
    <property type="match status" value="1"/>
</dbReference>
<evidence type="ECO:0000256" key="4">
    <source>
        <dbReference type="ARBA" id="ARBA00022942"/>
    </source>
</evidence>
<name>A0A482XTJ3_LAOST</name>
<dbReference type="InterPro" id="IPR055443">
    <property type="entry name" value="HEAT_ECM29"/>
</dbReference>
<evidence type="ECO:0000256" key="1">
    <source>
        <dbReference type="ARBA" id="ARBA00004496"/>
    </source>
</evidence>
<dbReference type="InterPro" id="IPR055444">
    <property type="entry name" value="ARM_ECM29"/>
</dbReference>
<evidence type="ECO:0000259" key="7">
    <source>
        <dbReference type="Pfam" id="PF24492"/>
    </source>
</evidence>
<dbReference type="InterPro" id="IPR016024">
    <property type="entry name" value="ARM-type_fold"/>
</dbReference>
<evidence type="ECO:0000313" key="9">
    <source>
        <dbReference type="Proteomes" id="UP000291343"/>
    </source>
</evidence>
<accession>A0A482XTJ3</accession>
<dbReference type="Proteomes" id="UP000291343">
    <property type="component" value="Unassembled WGS sequence"/>
</dbReference>
<dbReference type="EMBL" id="QKKF02000377">
    <property type="protein sequence ID" value="RZF49156.1"/>
    <property type="molecule type" value="Genomic_DNA"/>
</dbReference>
<reference evidence="8 9" key="1">
    <citation type="journal article" date="2017" name="Gigascience">
        <title>Genome sequence of the small brown planthopper, Laodelphax striatellus.</title>
        <authorList>
            <person name="Zhu J."/>
            <person name="Jiang F."/>
            <person name="Wang X."/>
            <person name="Yang P."/>
            <person name="Bao Y."/>
            <person name="Zhao W."/>
            <person name="Wang W."/>
            <person name="Lu H."/>
            <person name="Wang Q."/>
            <person name="Cui N."/>
            <person name="Li J."/>
            <person name="Chen X."/>
            <person name="Luo L."/>
            <person name="Yu J."/>
            <person name="Kang L."/>
            <person name="Cui F."/>
        </authorList>
    </citation>
    <scope>NUCLEOTIDE SEQUENCE [LARGE SCALE GENOMIC DNA]</scope>
    <source>
        <strain evidence="8">Lst14</strain>
    </source>
</reference>
<dbReference type="GO" id="GO:0005634">
    <property type="term" value="C:nucleus"/>
    <property type="evidence" value="ECO:0007669"/>
    <property type="project" value="TreeGrafter"/>
</dbReference>
<dbReference type="Pfam" id="PF13001">
    <property type="entry name" value="ECM29_N"/>
    <property type="match status" value="1"/>
</dbReference>
<evidence type="ECO:0000259" key="5">
    <source>
        <dbReference type="Pfam" id="PF13001"/>
    </source>
</evidence>
<feature type="domain" description="ECM29 ARM-like repeats" evidence="6">
    <location>
        <begin position="587"/>
        <end position="723"/>
    </location>
</feature>
<dbReference type="InterPro" id="IPR024372">
    <property type="entry name" value="Ecm29_N"/>
</dbReference>
<comment type="subcellular location">
    <subcellularLocation>
        <location evidence="1">Cytoplasm</location>
    </subcellularLocation>
</comment>